<dbReference type="AlphaFoldDB" id="A0AAE4CEU8"/>
<protein>
    <recommendedName>
        <fullName evidence="2">Bacterial EndoU nuclease domain-containing protein</fullName>
    </recommendedName>
</protein>
<name>A0AAE4CEU8_9ACTN</name>
<evidence type="ECO:0000313" key="4">
    <source>
        <dbReference type="Proteomes" id="UP001183643"/>
    </source>
</evidence>
<evidence type="ECO:0000256" key="1">
    <source>
        <dbReference type="SAM" id="MobiDB-lite"/>
    </source>
</evidence>
<sequence>MASNARRRPGQSRRSAKRESGLFKKVEAWLRSRMKQHRYQHVFQGQVKFYPPNNTPGASGFHHRYQGQNPPGARVRRDANGNEMITQHGPDGVYRARVDVQAPNGTWIPKNAQSTFFPDRWTPQQVDDAISHAFRNRTMDPNNSQRWYGPGPNGMTISGFVDPGSDRWKTAFPVIT</sequence>
<keyword evidence="4" id="KW-1185">Reference proteome</keyword>
<dbReference type="GO" id="GO:0004519">
    <property type="term" value="F:endonuclease activity"/>
    <property type="evidence" value="ECO:0007669"/>
    <property type="project" value="InterPro"/>
</dbReference>
<evidence type="ECO:0000259" key="2">
    <source>
        <dbReference type="Pfam" id="PF14436"/>
    </source>
</evidence>
<proteinExistence type="predicted"/>
<feature type="domain" description="Bacterial EndoU nuclease" evidence="2">
    <location>
        <begin position="37"/>
        <end position="174"/>
    </location>
</feature>
<reference evidence="3" key="1">
    <citation type="submission" date="2023-07" db="EMBL/GenBank/DDBJ databases">
        <title>Sequencing the genomes of 1000 actinobacteria strains.</title>
        <authorList>
            <person name="Klenk H.-P."/>
        </authorList>
    </citation>
    <scope>NUCLEOTIDE SEQUENCE</scope>
    <source>
        <strain evidence="3">DSM 44707</strain>
    </source>
</reference>
<gene>
    <name evidence="3" type="ORF">J2S41_005763</name>
</gene>
<dbReference type="Pfam" id="PF14436">
    <property type="entry name" value="EndoU_bacteria"/>
    <property type="match status" value="1"/>
</dbReference>
<dbReference type="RefSeq" id="WP_310372238.1">
    <property type="nucleotide sequence ID" value="NZ_JAVDYB010000001.1"/>
</dbReference>
<feature type="region of interest" description="Disordered" evidence="1">
    <location>
        <begin position="1"/>
        <end position="21"/>
    </location>
</feature>
<feature type="compositionally biased region" description="Basic residues" evidence="1">
    <location>
        <begin position="1"/>
        <end position="16"/>
    </location>
</feature>
<accession>A0AAE4CEU8</accession>
<dbReference type="EMBL" id="JAVDYB010000001">
    <property type="protein sequence ID" value="MDR7278985.1"/>
    <property type="molecule type" value="Genomic_DNA"/>
</dbReference>
<comment type="caution">
    <text evidence="3">The sequence shown here is derived from an EMBL/GenBank/DDBJ whole genome shotgun (WGS) entry which is preliminary data.</text>
</comment>
<dbReference type="InterPro" id="IPR029501">
    <property type="entry name" value="EndoU_bac"/>
</dbReference>
<evidence type="ECO:0000313" key="3">
    <source>
        <dbReference type="EMBL" id="MDR7278985.1"/>
    </source>
</evidence>
<dbReference type="Proteomes" id="UP001183643">
    <property type="component" value="Unassembled WGS sequence"/>
</dbReference>
<organism evidence="3 4">
    <name type="scientific">Catenuloplanes atrovinosus</name>
    <dbReference type="NCBI Taxonomy" id="137266"/>
    <lineage>
        <taxon>Bacteria</taxon>
        <taxon>Bacillati</taxon>
        <taxon>Actinomycetota</taxon>
        <taxon>Actinomycetes</taxon>
        <taxon>Micromonosporales</taxon>
        <taxon>Micromonosporaceae</taxon>
        <taxon>Catenuloplanes</taxon>
    </lineage>
</organism>